<dbReference type="PROSITE" id="PS51159">
    <property type="entry name" value="CBM21"/>
    <property type="match status" value="1"/>
</dbReference>
<dbReference type="GO" id="GO:2001069">
    <property type="term" value="F:glycogen binding"/>
    <property type="evidence" value="ECO:0007669"/>
    <property type="project" value="TreeGrafter"/>
</dbReference>
<dbReference type="InterPro" id="IPR038175">
    <property type="entry name" value="CBM21_dom_sf"/>
</dbReference>
<proteinExistence type="predicted"/>
<feature type="compositionally biased region" description="Low complexity" evidence="1">
    <location>
        <begin position="276"/>
        <end position="306"/>
    </location>
</feature>
<gene>
    <name evidence="3" type="ORF">BDN70DRAFT_352012</name>
</gene>
<feature type="region of interest" description="Disordered" evidence="1">
    <location>
        <begin position="223"/>
        <end position="253"/>
    </location>
</feature>
<accession>A0A9P5YU06</accession>
<sequence length="414" mass="44557">MHICSLTFSLPNFFSSKIPLQSQLFLLSQKQNTHTPSKKITEPKTPTPRRPLALTGTLLVRNVSYHKTVAVRFTMDDWHTTNDVLASYEKSLGALPARFVLGASGVLVAADAESEISSSAANKKKTDTRICSPYAVDSPDDTPVEPGRAPAWDRFRFEINLEDVERVIEGRVLWLVGRYSACASAAGAGAGEGGVLGDEGKEWWDNNGGMNYRVGFRRVGGREREAGERRRGLVVSAPSTYQPTLSKAYPAPPQISASVSLPVAFESSRPPFPHRQTPYSISSSPTTQQQQQQPPSQQTSSQPSPTVEYTQQQHLPSQERAYIEQHLPHRAAVAQTTLARLRKFSLSNYAAPTGYGAPLLPSGGAGASAVKQKESETCTPSALALGVVQGCFCCGGGEGEGGCEDARTTATAAY</sequence>
<name>A0A9P5YU06_9AGAR</name>
<feature type="region of interest" description="Disordered" evidence="1">
    <location>
        <begin position="266"/>
        <end position="316"/>
    </location>
</feature>
<dbReference type="GO" id="GO:0000164">
    <property type="term" value="C:protein phosphatase type 1 complex"/>
    <property type="evidence" value="ECO:0007669"/>
    <property type="project" value="TreeGrafter"/>
</dbReference>
<dbReference type="GO" id="GO:0008157">
    <property type="term" value="F:protein phosphatase 1 binding"/>
    <property type="evidence" value="ECO:0007669"/>
    <property type="project" value="TreeGrafter"/>
</dbReference>
<dbReference type="Proteomes" id="UP000807469">
    <property type="component" value="Unassembled WGS sequence"/>
</dbReference>
<dbReference type="InterPro" id="IPR050782">
    <property type="entry name" value="PP1_regulatory_subunit_3"/>
</dbReference>
<dbReference type="InterPro" id="IPR005036">
    <property type="entry name" value="CBM21_dom"/>
</dbReference>
<protein>
    <recommendedName>
        <fullName evidence="2">CBM21 domain-containing protein</fullName>
    </recommendedName>
</protein>
<evidence type="ECO:0000259" key="2">
    <source>
        <dbReference type="PROSITE" id="PS51159"/>
    </source>
</evidence>
<dbReference type="EMBL" id="MU155409">
    <property type="protein sequence ID" value="KAF9473896.1"/>
    <property type="molecule type" value="Genomic_DNA"/>
</dbReference>
<comment type="caution">
    <text evidence="3">The sequence shown here is derived from an EMBL/GenBank/DDBJ whole genome shotgun (WGS) entry which is preliminary data.</text>
</comment>
<dbReference type="OrthoDB" id="1881at2759"/>
<dbReference type="Gene3D" id="2.60.40.2440">
    <property type="entry name" value="Carbohydrate binding type-21 domain"/>
    <property type="match status" value="1"/>
</dbReference>
<keyword evidence="4" id="KW-1185">Reference proteome</keyword>
<evidence type="ECO:0000256" key="1">
    <source>
        <dbReference type="SAM" id="MobiDB-lite"/>
    </source>
</evidence>
<dbReference type="PANTHER" id="PTHR12307">
    <property type="entry name" value="PROTEIN PHOSPHATASE 1 REGULATORY SUBUNIT"/>
    <property type="match status" value="1"/>
</dbReference>
<evidence type="ECO:0000313" key="3">
    <source>
        <dbReference type="EMBL" id="KAF9473896.1"/>
    </source>
</evidence>
<dbReference type="Pfam" id="PF03370">
    <property type="entry name" value="CBM_21"/>
    <property type="match status" value="1"/>
</dbReference>
<feature type="domain" description="CBM21" evidence="2">
    <location>
        <begin position="32"/>
        <end position="215"/>
    </location>
</feature>
<dbReference type="AlphaFoldDB" id="A0A9P5YU06"/>
<dbReference type="GO" id="GO:0005979">
    <property type="term" value="P:regulation of glycogen biosynthetic process"/>
    <property type="evidence" value="ECO:0007669"/>
    <property type="project" value="TreeGrafter"/>
</dbReference>
<feature type="compositionally biased region" description="Polar residues" evidence="1">
    <location>
        <begin position="307"/>
        <end position="316"/>
    </location>
</feature>
<reference evidence="3" key="1">
    <citation type="submission" date="2020-11" db="EMBL/GenBank/DDBJ databases">
        <authorList>
            <consortium name="DOE Joint Genome Institute"/>
            <person name="Ahrendt S."/>
            <person name="Riley R."/>
            <person name="Andreopoulos W."/>
            <person name="Labutti K."/>
            <person name="Pangilinan J."/>
            <person name="Ruiz-Duenas F.J."/>
            <person name="Barrasa J.M."/>
            <person name="Sanchez-Garcia M."/>
            <person name="Camarero S."/>
            <person name="Miyauchi S."/>
            <person name="Serrano A."/>
            <person name="Linde D."/>
            <person name="Babiker R."/>
            <person name="Drula E."/>
            <person name="Ayuso-Fernandez I."/>
            <person name="Pacheco R."/>
            <person name="Padilla G."/>
            <person name="Ferreira P."/>
            <person name="Barriuso J."/>
            <person name="Kellner H."/>
            <person name="Castanera R."/>
            <person name="Alfaro M."/>
            <person name="Ramirez L."/>
            <person name="Pisabarro A.G."/>
            <person name="Kuo A."/>
            <person name="Tritt A."/>
            <person name="Lipzen A."/>
            <person name="He G."/>
            <person name="Yan M."/>
            <person name="Ng V."/>
            <person name="Cullen D."/>
            <person name="Martin F."/>
            <person name="Rosso M.-N."/>
            <person name="Henrissat B."/>
            <person name="Hibbett D."/>
            <person name="Martinez A.T."/>
            <person name="Grigoriev I.V."/>
        </authorList>
    </citation>
    <scope>NUCLEOTIDE SEQUENCE</scope>
    <source>
        <strain evidence="3">CIRM-BRFM 674</strain>
    </source>
</reference>
<evidence type="ECO:0000313" key="4">
    <source>
        <dbReference type="Proteomes" id="UP000807469"/>
    </source>
</evidence>
<organism evidence="3 4">
    <name type="scientific">Pholiota conissans</name>
    <dbReference type="NCBI Taxonomy" id="109636"/>
    <lineage>
        <taxon>Eukaryota</taxon>
        <taxon>Fungi</taxon>
        <taxon>Dikarya</taxon>
        <taxon>Basidiomycota</taxon>
        <taxon>Agaricomycotina</taxon>
        <taxon>Agaricomycetes</taxon>
        <taxon>Agaricomycetidae</taxon>
        <taxon>Agaricales</taxon>
        <taxon>Agaricineae</taxon>
        <taxon>Strophariaceae</taxon>
        <taxon>Pholiota</taxon>
    </lineage>
</organism>
<dbReference type="PANTHER" id="PTHR12307:SF36">
    <property type="entry name" value="GLYCOGEN-BINDING SUBUNIT 76A"/>
    <property type="match status" value="1"/>
</dbReference>